<keyword evidence="4" id="KW-0804">Transcription</keyword>
<keyword evidence="2" id="KW-0805">Transcription regulation</keyword>
<dbReference type="AlphaFoldDB" id="A0A855WU50"/>
<dbReference type="EMBL" id="PQAP01000217">
    <property type="protein sequence ID" value="PWB68101.1"/>
    <property type="molecule type" value="Genomic_DNA"/>
</dbReference>
<accession>A0A855WU50</accession>
<gene>
    <name evidence="7" type="ORF">C3F09_12345</name>
</gene>
<feature type="domain" description="RNA polymerase sigma factor 70 region 4 type 2" evidence="6">
    <location>
        <begin position="124"/>
        <end position="171"/>
    </location>
</feature>
<evidence type="ECO:0000256" key="3">
    <source>
        <dbReference type="ARBA" id="ARBA00023082"/>
    </source>
</evidence>
<dbReference type="Gene3D" id="1.10.10.10">
    <property type="entry name" value="Winged helix-like DNA-binding domain superfamily/Winged helix DNA-binding domain"/>
    <property type="match status" value="1"/>
</dbReference>
<dbReference type="InterPro" id="IPR007627">
    <property type="entry name" value="RNA_pol_sigma70_r2"/>
</dbReference>
<dbReference type="Proteomes" id="UP000250918">
    <property type="component" value="Unassembled WGS sequence"/>
</dbReference>
<protein>
    <recommendedName>
        <fullName evidence="9">Sigma-70 family RNA polymerase sigma factor</fullName>
    </recommendedName>
</protein>
<proteinExistence type="inferred from homology"/>
<comment type="caution">
    <text evidence="7">The sequence shown here is derived from an EMBL/GenBank/DDBJ whole genome shotgun (WGS) entry which is preliminary data.</text>
</comment>
<organism evidence="7 8">
    <name type="scientific">candidate division GN15 bacterium</name>
    <dbReference type="NCBI Taxonomy" id="2072418"/>
    <lineage>
        <taxon>Bacteria</taxon>
        <taxon>candidate division GN15</taxon>
    </lineage>
</organism>
<reference evidence="7 8" key="1">
    <citation type="journal article" date="2018" name="ISME J.">
        <title>A methanotrophic archaeon couples anaerobic oxidation of methane to Fe(III) reduction.</title>
        <authorList>
            <person name="Cai C."/>
            <person name="Leu A.O."/>
            <person name="Xie G.J."/>
            <person name="Guo J."/>
            <person name="Feng Y."/>
            <person name="Zhao J.X."/>
            <person name="Tyson G.W."/>
            <person name="Yuan Z."/>
            <person name="Hu S."/>
        </authorList>
    </citation>
    <scope>NUCLEOTIDE SEQUENCE [LARGE SCALE GENOMIC DNA]</scope>
    <source>
        <strain evidence="7">FeB_12</strain>
    </source>
</reference>
<dbReference type="PANTHER" id="PTHR43133:SF51">
    <property type="entry name" value="RNA POLYMERASE SIGMA FACTOR"/>
    <property type="match status" value="1"/>
</dbReference>
<dbReference type="Pfam" id="PF04542">
    <property type="entry name" value="Sigma70_r2"/>
    <property type="match status" value="1"/>
</dbReference>
<dbReference type="InterPro" id="IPR013324">
    <property type="entry name" value="RNA_pol_sigma_r3/r4-like"/>
</dbReference>
<keyword evidence="3" id="KW-0731">Sigma factor</keyword>
<feature type="domain" description="RNA polymerase sigma-70 region 2" evidence="5">
    <location>
        <begin position="34"/>
        <end position="90"/>
    </location>
</feature>
<evidence type="ECO:0000313" key="8">
    <source>
        <dbReference type="Proteomes" id="UP000250918"/>
    </source>
</evidence>
<evidence type="ECO:0000256" key="4">
    <source>
        <dbReference type="ARBA" id="ARBA00023163"/>
    </source>
</evidence>
<dbReference type="SUPFAM" id="SSF88946">
    <property type="entry name" value="Sigma2 domain of RNA polymerase sigma factors"/>
    <property type="match status" value="1"/>
</dbReference>
<dbReference type="NCBIfam" id="TIGR02937">
    <property type="entry name" value="sigma70-ECF"/>
    <property type="match status" value="1"/>
</dbReference>
<dbReference type="GO" id="GO:0006352">
    <property type="term" value="P:DNA-templated transcription initiation"/>
    <property type="evidence" value="ECO:0007669"/>
    <property type="project" value="InterPro"/>
</dbReference>
<evidence type="ECO:0000256" key="2">
    <source>
        <dbReference type="ARBA" id="ARBA00023015"/>
    </source>
</evidence>
<evidence type="ECO:0000256" key="1">
    <source>
        <dbReference type="ARBA" id="ARBA00010641"/>
    </source>
</evidence>
<sequence>MSAEYLNRLYRDALSGDLTAQTALFDYLSARFRLFVRHRVWNSVDAEDVVQEALVTICREYKTLEITTSFAAWAYKVLDFRVLAYVRSRKNIETRTVEGADGLDGLPAPAVDSDLQHRLLACLQRICGLNRRYGRALTLHAQGYDTTEICRRIEIKENTFYSLLHRGRAMLQHCLETGEIK</sequence>
<dbReference type="GO" id="GO:0016987">
    <property type="term" value="F:sigma factor activity"/>
    <property type="evidence" value="ECO:0007669"/>
    <property type="project" value="UniProtKB-KW"/>
</dbReference>
<dbReference type="SUPFAM" id="SSF88659">
    <property type="entry name" value="Sigma3 and sigma4 domains of RNA polymerase sigma factors"/>
    <property type="match status" value="1"/>
</dbReference>
<dbReference type="Pfam" id="PF08281">
    <property type="entry name" value="Sigma70_r4_2"/>
    <property type="match status" value="1"/>
</dbReference>
<evidence type="ECO:0000313" key="7">
    <source>
        <dbReference type="EMBL" id="PWB68101.1"/>
    </source>
</evidence>
<dbReference type="GO" id="GO:0003677">
    <property type="term" value="F:DNA binding"/>
    <property type="evidence" value="ECO:0007669"/>
    <property type="project" value="InterPro"/>
</dbReference>
<evidence type="ECO:0000259" key="5">
    <source>
        <dbReference type="Pfam" id="PF04542"/>
    </source>
</evidence>
<dbReference type="InterPro" id="IPR014284">
    <property type="entry name" value="RNA_pol_sigma-70_dom"/>
</dbReference>
<dbReference type="InterPro" id="IPR013325">
    <property type="entry name" value="RNA_pol_sigma_r2"/>
</dbReference>
<dbReference type="PANTHER" id="PTHR43133">
    <property type="entry name" value="RNA POLYMERASE ECF-TYPE SIGMA FACTO"/>
    <property type="match status" value="1"/>
</dbReference>
<name>A0A855WU50_9BACT</name>
<dbReference type="InterPro" id="IPR036388">
    <property type="entry name" value="WH-like_DNA-bd_sf"/>
</dbReference>
<dbReference type="InterPro" id="IPR039425">
    <property type="entry name" value="RNA_pol_sigma-70-like"/>
</dbReference>
<comment type="similarity">
    <text evidence="1">Belongs to the sigma-70 factor family. ECF subfamily.</text>
</comment>
<evidence type="ECO:0000259" key="6">
    <source>
        <dbReference type="Pfam" id="PF08281"/>
    </source>
</evidence>
<dbReference type="InterPro" id="IPR013249">
    <property type="entry name" value="RNA_pol_sigma70_r4_t2"/>
</dbReference>
<evidence type="ECO:0008006" key="9">
    <source>
        <dbReference type="Google" id="ProtNLM"/>
    </source>
</evidence>
<dbReference type="Gene3D" id="1.10.1740.10">
    <property type="match status" value="1"/>
</dbReference>